<dbReference type="Proteomes" id="UP001500571">
    <property type="component" value="Unassembled WGS sequence"/>
</dbReference>
<reference evidence="3" key="1">
    <citation type="journal article" date="2019" name="Int. J. Syst. Evol. Microbiol.">
        <title>The Global Catalogue of Microorganisms (GCM) 10K type strain sequencing project: providing services to taxonomists for standard genome sequencing and annotation.</title>
        <authorList>
            <consortium name="The Broad Institute Genomics Platform"/>
            <consortium name="The Broad Institute Genome Sequencing Center for Infectious Disease"/>
            <person name="Wu L."/>
            <person name="Ma J."/>
        </authorList>
    </citation>
    <scope>NUCLEOTIDE SEQUENCE [LARGE SCALE GENOMIC DNA]</scope>
    <source>
        <strain evidence="3">JCM 15309</strain>
    </source>
</reference>
<dbReference type="RefSeq" id="WP_344045344.1">
    <property type="nucleotide sequence ID" value="NZ_BAAAPB010000002.1"/>
</dbReference>
<keyword evidence="1" id="KW-0812">Transmembrane</keyword>
<sequence>MTQTRGFVAPTVIVVALVGIGLVVATMLTPVGKNPLATQPANAQLTICGALIMGTGCTSQASQIRWAGMPKEQTSPPALPGDDPKGTVYVCWTKYEIKDADTKADCYAAVAESYWTVKQGRLDAKAVASQRISSSVAAISSTYAATHAFTSSQACTVNFNVPVNVGIISANVPVKVCKGYKVTRPAYGTTGATWTSTNAATLRVLRTMYAEEVPAGKVPKFTYNFTIPQYTKKWDEGLGRWEWVSHLVFQNFASR</sequence>
<protein>
    <submittedName>
        <fullName evidence="2">Uncharacterized protein</fullName>
    </submittedName>
</protein>
<keyword evidence="1" id="KW-1133">Transmembrane helix</keyword>
<evidence type="ECO:0000256" key="1">
    <source>
        <dbReference type="SAM" id="Phobius"/>
    </source>
</evidence>
<dbReference type="EMBL" id="BAAAPB010000002">
    <property type="protein sequence ID" value="GAA1964772.1"/>
    <property type="molecule type" value="Genomic_DNA"/>
</dbReference>
<evidence type="ECO:0000313" key="3">
    <source>
        <dbReference type="Proteomes" id="UP001500571"/>
    </source>
</evidence>
<evidence type="ECO:0000313" key="2">
    <source>
        <dbReference type="EMBL" id="GAA1964772.1"/>
    </source>
</evidence>
<name>A0ABP5CLG7_9ACTN</name>
<feature type="transmembrane region" description="Helical" evidence="1">
    <location>
        <begin position="7"/>
        <end position="28"/>
    </location>
</feature>
<organism evidence="2 3">
    <name type="scientific">Nocardioides panacihumi</name>
    <dbReference type="NCBI Taxonomy" id="400774"/>
    <lineage>
        <taxon>Bacteria</taxon>
        <taxon>Bacillati</taxon>
        <taxon>Actinomycetota</taxon>
        <taxon>Actinomycetes</taxon>
        <taxon>Propionibacteriales</taxon>
        <taxon>Nocardioidaceae</taxon>
        <taxon>Nocardioides</taxon>
    </lineage>
</organism>
<keyword evidence="1" id="KW-0472">Membrane</keyword>
<comment type="caution">
    <text evidence="2">The sequence shown here is derived from an EMBL/GenBank/DDBJ whole genome shotgun (WGS) entry which is preliminary data.</text>
</comment>
<gene>
    <name evidence="2" type="ORF">GCM10009798_26250</name>
</gene>
<proteinExistence type="predicted"/>
<accession>A0ABP5CLG7</accession>
<keyword evidence="3" id="KW-1185">Reference proteome</keyword>